<dbReference type="InterPro" id="IPR055987">
    <property type="entry name" value="DUF7565"/>
</dbReference>
<evidence type="ECO:0000256" key="7">
    <source>
        <dbReference type="SAM" id="MobiDB-lite"/>
    </source>
</evidence>
<dbReference type="PANTHER" id="PTHR24406">
    <property type="entry name" value="TRANSCRIPTIONAL REPRESSOR CTCFL-RELATED"/>
    <property type="match status" value="1"/>
</dbReference>
<keyword evidence="5" id="KW-0862">Zinc</keyword>
<dbReference type="InterPro" id="IPR050888">
    <property type="entry name" value="ZnF_C2H2-type_TF"/>
</dbReference>
<keyword evidence="6" id="KW-0539">Nucleus</keyword>
<feature type="domain" description="C2H2-type" evidence="8">
    <location>
        <begin position="7"/>
        <end position="28"/>
    </location>
</feature>
<dbReference type="SMART" id="SM00355">
    <property type="entry name" value="ZnF_C2H2"/>
    <property type="match status" value="6"/>
</dbReference>
<evidence type="ECO:0000256" key="3">
    <source>
        <dbReference type="ARBA" id="ARBA00022737"/>
    </source>
</evidence>
<evidence type="ECO:0000313" key="9">
    <source>
        <dbReference type="EMBL" id="KAL3077927.1"/>
    </source>
</evidence>
<keyword evidence="4" id="KW-0863">Zinc-finger</keyword>
<sequence>MSLTAKCSLCSDEFSSIDDLEAHISADHFNCLPFECEKCKFAKFPTEFAIKRHYEEDHGLSEYFVRYRVCREIYEKKQKVRECLERCVCHSSPAADIGPSHSNQIGNAVGKAASISVDYPNLSSQHQQQYQPQQQGHQHLHENDFATPPKNRRSAPSPDLFQPSLSQHRTSLATNIASELRHHQAELLGGDISGQEHDSVHEFDQMGTSSLMGNLLEHIKTDMDGNVMSHFDQLYAADIAAQNVENGATKGLEKIAVQQQTNEQHDLGALLAHHKSPQLPALGVGSTGVNVVNTGLIGKTQQHSVNVPVASPIASIVAHPTPGIGSAKQKLPLQCHVCKAMVVNRSTSLMYHVNVKHLKLPIFKCKQCGEEFLWNRPAANRHAKRHGGDESLIENNTERIFPILNRHRREYFNLPPGKAASNSPTVQEHILSGIEEQKIELDGNAAKEETAESGDELEEVKQRKTETTAEEGNEHEQLDKVGGHSTPNTILAQLVDIARGGGDKRSTSPIVRQSSDSVGLIPSSSASQAHDEGGNKVQNSIKCGNCGDLVINQEWILLNHVNTKHLHLPLYKCVSCDKPFENYLRSYAVRHAKFYHAGDESLLLDQRDLFWGKLREACSRLFRIHKNEVDH</sequence>
<comment type="caution">
    <text evidence="9">The sequence shown here is derived from an EMBL/GenBank/DDBJ whole genome shotgun (WGS) entry which is preliminary data.</text>
</comment>
<reference evidence="9 10" key="1">
    <citation type="submission" date="2024-10" db="EMBL/GenBank/DDBJ databases">
        <authorList>
            <person name="Kim D."/>
        </authorList>
    </citation>
    <scope>NUCLEOTIDE SEQUENCE [LARGE SCALE GENOMIC DNA]</scope>
    <source>
        <strain evidence="9">Taebaek</strain>
    </source>
</reference>
<dbReference type="GO" id="GO:0005634">
    <property type="term" value="C:nucleus"/>
    <property type="evidence" value="ECO:0007669"/>
    <property type="project" value="UniProtKB-SubCell"/>
</dbReference>
<accession>A0ABD2IIW3</accession>
<feature type="region of interest" description="Disordered" evidence="7">
    <location>
        <begin position="501"/>
        <end position="536"/>
    </location>
</feature>
<organism evidence="9 10">
    <name type="scientific">Heterodera schachtii</name>
    <name type="common">Sugarbeet cyst nematode worm</name>
    <name type="synonym">Tylenchus schachtii</name>
    <dbReference type="NCBI Taxonomy" id="97005"/>
    <lineage>
        <taxon>Eukaryota</taxon>
        <taxon>Metazoa</taxon>
        <taxon>Ecdysozoa</taxon>
        <taxon>Nematoda</taxon>
        <taxon>Chromadorea</taxon>
        <taxon>Rhabditida</taxon>
        <taxon>Tylenchina</taxon>
        <taxon>Tylenchomorpha</taxon>
        <taxon>Tylenchoidea</taxon>
        <taxon>Heteroderidae</taxon>
        <taxon>Heteroderinae</taxon>
        <taxon>Heterodera</taxon>
    </lineage>
</organism>
<feature type="compositionally biased region" description="Polar residues" evidence="7">
    <location>
        <begin position="507"/>
        <end position="528"/>
    </location>
</feature>
<feature type="compositionally biased region" description="Basic and acidic residues" evidence="7">
    <location>
        <begin position="437"/>
        <end position="450"/>
    </location>
</feature>
<keyword evidence="3" id="KW-0677">Repeat</keyword>
<evidence type="ECO:0000256" key="5">
    <source>
        <dbReference type="ARBA" id="ARBA00022833"/>
    </source>
</evidence>
<evidence type="ECO:0000256" key="4">
    <source>
        <dbReference type="ARBA" id="ARBA00022771"/>
    </source>
</evidence>
<dbReference type="GO" id="GO:0008270">
    <property type="term" value="F:zinc ion binding"/>
    <property type="evidence" value="ECO:0007669"/>
    <property type="project" value="UniProtKB-KW"/>
</dbReference>
<dbReference type="Pfam" id="PF24446">
    <property type="entry name" value="DUF7565"/>
    <property type="match status" value="1"/>
</dbReference>
<keyword evidence="2" id="KW-0479">Metal-binding</keyword>
<comment type="subcellular location">
    <subcellularLocation>
        <location evidence="1">Nucleus</location>
    </subcellularLocation>
</comment>
<name>A0ABD2IIW3_HETSC</name>
<dbReference type="Proteomes" id="UP001620645">
    <property type="component" value="Unassembled WGS sequence"/>
</dbReference>
<feature type="region of interest" description="Disordered" evidence="7">
    <location>
        <begin position="437"/>
        <end position="486"/>
    </location>
</feature>
<feature type="compositionally biased region" description="Basic and acidic residues" evidence="7">
    <location>
        <begin position="459"/>
        <end position="482"/>
    </location>
</feature>
<dbReference type="PROSITE" id="PS00028">
    <property type="entry name" value="ZINC_FINGER_C2H2_1"/>
    <property type="match status" value="1"/>
</dbReference>
<evidence type="ECO:0000256" key="2">
    <source>
        <dbReference type="ARBA" id="ARBA00022723"/>
    </source>
</evidence>
<dbReference type="AlphaFoldDB" id="A0ABD2IIW3"/>
<dbReference type="EMBL" id="JBICCN010000319">
    <property type="protein sequence ID" value="KAL3077927.1"/>
    <property type="molecule type" value="Genomic_DNA"/>
</dbReference>
<protein>
    <recommendedName>
        <fullName evidence="8">C2H2-type domain-containing protein</fullName>
    </recommendedName>
</protein>
<feature type="region of interest" description="Disordered" evidence="7">
    <location>
        <begin position="122"/>
        <end position="164"/>
    </location>
</feature>
<evidence type="ECO:0000256" key="1">
    <source>
        <dbReference type="ARBA" id="ARBA00004123"/>
    </source>
</evidence>
<evidence type="ECO:0000256" key="6">
    <source>
        <dbReference type="ARBA" id="ARBA00023242"/>
    </source>
</evidence>
<dbReference type="Gene3D" id="3.30.160.60">
    <property type="entry name" value="Classic Zinc Finger"/>
    <property type="match status" value="2"/>
</dbReference>
<keyword evidence="10" id="KW-1185">Reference proteome</keyword>
<evidence type="ECO:0000313" key="10">
    <source>
        <dbReference type="Proteomes" id="UP001620645"/>
    </source>
</evidence>
<feature type="compositionally biased region" description="Low complexity" evidence="7">
    <location>
        <begin position="125"/>
        <end position="137"/>
    </location>
</feature>
<dbReference type="InterPro" id="IPR013087">
    <property type="entry name" value="Znf_C2H2_type"/>
</dbReference>
<evidence type="ECO:0000259" key="8">
    <source>
        <dbReference type="PROSITE" id="PS00028"/>
    </source>
</evidence>
<proteinExistence type="predicted"/>
<gene>
    <name evidence="9" type="ORF">niasHS_013456</name>
</gene>